<dbReference type="EMBL" id="JAKWBL010000004">
    <property type="protein sequence ID" value="MCH5600621.1"/>
    <property type="molecule type" value="Genomic_DNA"/>
</dbReference>
<organism evidence="4 5">
    <name type="scientific">Niabella ginsengisoli</name>
    <dbReference type="NCBI Taxonomy" id="522298"/>
    <lineage>
        <taxon>Bacteria</taxon>
        <taxon>Pseudomonadati</taxon>
        <taxon>Bacteroidota</taxon>
        <taxon>Chitinophagia</taxon>
        <taxon>Chitinophagales</taxon>
        <taxon>Chitinophagaceae</taxon>
        <taxon>Niabella</taxon>
    </lineage>
</organism>
<sequence length="300" mass="33472">MKFLLLVLLSGFCIIGFAQSTQFFDSLGIISENQQVKKISSQFSFTEGPAADKRGNVYFTDQPNNKIWFFNAKTEKLREFKKYAGRANGLFIDKEGNIIACADENNELWSIDKNGEVKILLGAVDGKRLNGPNDLWIDAKEGIYFTDPYYQRDYWTRQKPEIVGQKVYYLAAGSTQPVVVDSTIVKPNGIIGHGNNLFVADIGDNKTYKYTINKNGSLSNKALFVQQGSDGMTLDENGNLYLTGHGVTVYNRNGVKVAHIPVPEKWTGNICFAGKKRNFIFITAGKSIYTLKMKVRGAGK</sequence>
<keyword evidence="1" id="KW-0378">Hydrolase</keyword>
<protein>
    <submittedName>
        <fullName evidence="4">SMP-30/gluconolactonase/LRE family protein</fullName>
    </submittedName>
</protein>
<dbReference type="InterPro" id="IPR011042">
    <property type="entry name" value="6-blade_b-propeller_TolB-like"/>
</dbReference>
<accession>A0ABS9SQV7</accession>
<dbReference type="RefSeq" id="WP_240832940.1">
    <property type="nucleotide sequence ID" value="NZ_JAKWBL010000004.1"/>
</dbReference>
<dbReference type="InterPro" id="IPR013658">
    <property type="entry name" value="SGL"/>
</dbReference>
<dbReference type="PANTHER" id="PTHR47572">
    <property type="entry name" value="LIPOPROTEIN-RELATED"/>
    <property type="match status" value="1"/>
</dbReference>
<evidence type="ECO:0000313" key="4">
    <source>
        <dbReference type="EMBL" id="MCH5600621.1"/>
    </source>
</evidence>
<keyword evidence="5" id="KW-1185">Reference proteome</keyword>
<keyword evidence="2" id="KW-0732">Signal</keyword>
<comment type="caution">
    <text evidence="4">The sequence shown here is derived from an EMBL/GenBank/DDBJ whole genome shotgun (WGS) entry which is preliminary data.</text>
</comment>
<feature type="domain" description="SMP-30/Gluconolactonase/LRE-like region" evidence="3">
    <location>
        <begin position="45"/>
        <end position="284"/>
    </location>
</feature>
<dbReference type="Gene3D" id="2.120.10.30">
    <property type="entry name" value="TolB, C-terminal domain"/>
    <property type="match status" value="1"/>
</dbReference>
<feature type="chain" id="PRO_5045365969" evidence="2">
    <location>
        <begin position="19"/>
        <end position="300"/>
    </location>
</feature>
<evidence type="ECO:0000256" key="1">
    <source>
        <dbReference type="ARBA" id="ARBA00022801"/>
    </source>
</evidence>
<dbReference type="PANTHER" id="PTHR47572:SF4">
    <property type="entry name" value="LACTONASE DRP35"/>
    <property type="match status" value="1"/>
</dbReference>
<evidence type="ECO:0000259" key="3">
    <source>
        <dbReference type="Pfam" id="PF08450"/>
    </source>
</evidence>
<gene>
    <name evidence="4" type="ORF">MKP09_23255</name>
</gene>
<dbReference type="SUPFAM" id="SSF63829">
    <property type="entry name" value="Calcium-dependent phosphotriesterase"/>
    <property type="match status" value="1"/>
</dbReference>
<feature type="signal peptide" evidence="2">
    <location>
        <begin position="1"/>
        <end position="18"/>
    </location>
</feature>
<proteinExistence type="predicted"/>
<dbReference type="InterPro" id="IPR051262">
    <property type="entry name" value="SMP-30/CGR1_Lactonase"/>
</dbReference>
<reference evidence="4 5" key="1">
    <citation type="submission" date="2022-02" db="EMBL/GenBank/DDBJ databases">
        <authorList>
            <person name="Min J."/>
        </authorList>
    </citation>
    <scope>NUCLEOTIDE SEQUENCE [LARGE SCALE GENOMIC DNA]</scope>
    <source>
        <strain evidence="4 5">GR10-1</strain>
    </source>
</reference>
<name>A0ABS9SQV7_9BACT</name>
<evidence type="ECO:0000313" key="5">
    <source>
        <dbReference type="Proteomes" id="UP001202248"/>
    </source>
</evidence>
<dbReference type="Pfam" id="PF08450">
    <property type="entry name" value="SGL"/>
    <property type="match status" value="1"/>
</dbReference>
<evidence type="ECO:0000256" key="2">
    <source>
        <dbReference type="SAM" id="SignalP"/>
    </source>
</evidence>
<dbReference type="Proteomes" id="UP001202248">
    <property type="component" value="Unassembled WGS sequence"/>
</dbReference>